<evidence type="ECO:0000256" key="6">
    <source>
        <dbReference type="ARBA" id="ARBA00022946"/>
    </source>
</evidence>
<evidence type="ECO:0000256" key="4">
    <source>
        <dbReference type="ARBA" id="ARBA00022640"/>
    </source>
</evidence>
<gene>
    <name evidence="10" type="ORF">Syun_018563</name>
</gene>
<reference evidence="10 11" key="1">
    <citation type="submission" date="2024-01" db="EMBL/GenBank/DDBJ databases">
        <title>Genome assemblies of Stephania.</title>
        <authorList>
            <person name="Yang L."/>
        </authorList>
    </citation>
    <scope>NUCLEOTIDE SEQUENCE [LARGE SCALE GENOMIC DNA]</scope>
    <source>
        <strain evidence="10">YNDBR</strain>
        <tissue evidence="10">Leaf</tissue>
    </source>
</reference>
<sequence>MHRDTRLGNRWMEYQGSKNWEGLLHPLDDNLRAEILRYGKFVEATYNSFDFDPSSPTYATCRFSKQSLLSKSGLQKSGYTVTKNLHATSGVRLPRWTKRLPRWMSNRSSWIGYVAVCEDEEEIARLGRRDVVVAFRGTATCMEWVENLRASLTHLPNSFATSNVAVQRGFLSLYTSNSSTSCSLQDEIREEISRIIESYGCTDRNPLSLTITGHSLGAALATLAAYDITTMFNHRPLVTVISFGGPRVGNQSFRHHVEKRGSKVLRIVNSDDIITKVPGFVIEDDVADDEHVQLAGVCLPSWLTKSVEHTKWVYADVGSELQLCSGDSPLISSRSNTNVSTCHDLETYLQLVKSCINSTTECPLKKTAKKLLSRESARDLSVM</sequence>
<evidence type="ECO:0000256" key="3">
    <source>
        <dbReference type="ARBA" id="ARBA00022528"/>
    </source>
</evidence>
<comment type="similarity">
    <text evidence="2">Belongs to the AB hydrolase superfamily. Lipase family.</text>
</comment>
<dbReference type="Gene3D" id="3.40.50.1820">
    <property type="entry name" value="alpha/beta hydrolase"/>
    <property type="match status" value="1"/>
</dbReference>
<dbReference type="CDD" id="cd00519">
    <property type="entry name" value="Lipase_3"/>
    <property type="match status" value="1"/>
</dbReference>
<name>A0AAP0IUT7_9MAGN</name>
<keyword evidence="7" id="KW-0442">Lipid degradation</keyword>
<dbReference type="InterPro" id="IPR002921">
    <property type="entry name" value="Fungal_lipase-type"/>
</dbReference>
<feature type="domain" description="Fungal lipase-type" evidence="9">
    <location>
        <begin position="132"/>
        <end position="280"/>
    </location>
</feature>
<comment type="caution">
    <text evidence="10">The sequence shown here is derived from an EMBL/GenBank/DDBJ whole genome shotgun (WGS) entry which is preliminary data.</text>
</comment>
<keyword evidence="5" id="KW-0378">Hydrolase</keyword>
<protein>
    <recommendedName>
        <fullName evidence="9">Fungal lipase-type domain-containing protein</fullName>
    </recommendedName>
</protein>
<dbReference type="Proteomes" id="UP001420932">
    <property type="component" value="Unassembled WGS sequence"/>
</dbReference>
<keyword evidence="6" id="KW-0809">Transit peptide</keyword>
<accession>A0AAP0IUT7</accession>
<keyword evidence="3" id="KW-0150">Chloroplast</keyword>
<keyword evidence="11" id="KW-1185">Reference proteome</keyword>
<keyword evidence="4" id="KW-0934">Plastid</keyword>
<dbReference type="GO" id="GO:0009507">
    <property type="term" value="C:chloroplast"/>
    <property type="evidence" value="ECO:0007669"/>
    <property type="project" value="UniProtKB-SubCell"/>
</dbReference>
<evidence type="ECO:0000256" key="5">
    <source>
        <dbReference type="ARBA" id="ARBA00022801"/>
    </source>
</evidence>
<dbReference type="GO" id="GO:0016042">
    <property type="term" value="P:lipid catabolic process"/>
    <property type="evidence" value="ECO:0007669"/>
    <property type="project" value="UniProtKB-KW"/>
</dbReference>
<dbReference type="PANTHER" id="PTHR31403">
    <property type="entry name" value="PHOSPHOLIPASE A1-IBETA2, CHLOROPLASTIC"/>
    <property type="match status" value="1"/>
</dbReference>
<dbReference type="Pfam" id="PF01764">
    <property type="entry name" value="Lipase_3"/>
    <property type="match status" value="1"/>
</dbReference>
<organism evidence="10 11">
    <name type="scientific">Stephania yunnanensis</name>
    <dbReference type="NCBI Taxonomy" id="152371"/>
    <lineage>
        <taxon>Eukaryota</taxon>
        <taxon>Viridiplantae</taxon>
        <taxon>Streptophyta</taxon>
        <taxon>Embryophyta</taxon>
        <taxon>Tracheophyta</taxon>
        <taxon>Spermatophyta</taxon>
        <taxon>Magnoliopsida</taxon>
        <taxon>Ranunculales</taxon>
        <taxon>Menispermaceae</taxon>
        <taxon>Menispermoideae</taxon>
        <taxon>Cissampelideae</taxon>
        <taxon>Stephania</taxon>
    </lineage>
</organism>
<evidence type="ECO:0000256" key="1">
    <source>
        <dbReference type="ARBA" id="ARBA00004229"/>
    </source>
</evidence>
<evidence type="ECO:0000313" key="11">
    <source>
        <dbReference type="Proteomes" id="UP001420932"/>
    </source>
</evidence>
<comment type="subcellular location">
    <subcellularLocation>
        <location evidence="1">Plastid</location>
        <location evidence="1">Chloroplast</location>
    </subcellularLocation>
</comment>
<proteinExistence type="inferred from homology"/>
<evidence type="ECO:0000256" key="8">
    <source>
        <dbReference type="ARBA" id="ARBA00023098"/>
    </source>
</evidence>
<dbReference type="SUPFAM" id="SSF53474">
    <property type="entry name" value="alpha/beta-Hydrolases"/>
    <property type="match status" value="1"/>
</dbReference>
<evidence type="ECO:0000313" key="10">
    <source>
        <dbReference type="EMBL" id="KAK9120946.1"/>
    </source>
</evidence>
<dbReference type="EMBL" id="JBBNAF010000008">
    <property type="protein sequence ID" value="KAK9120946.1"/>
    <property type="molecule type" value="Genomic_DNA"/>
</dbReference>
<evidence type="ECO:0000259" key="9">
    <source>
        <dbReference type="Pfam" id="PF01764"/>
    </source>
</evidence>
<dbReference type="GO" id="GO:0004620">
    <property type="term" value="F:phospholipase activity"/>
    <property type="evidence" value="ECO:0007669"/>
    <property type="project" value="UniProtKB-ARBA"/>
</dbReference>
<evidence type="ECO:0000256" key="2">
    <source>
        <dbReference type="ARBA" id="ARBA00010701"/>
    </source>
</evidence>
<dbReference type="PANTHER" id="PTHR31403:SF54">
    <property type="entry name" value="PHOSPHOLIPASE A(1) DAD1, CHLOROPLASTIC"/>
    <property type="match status" value="1"/>
</dbReference>
<keyword evidence="8" id="KW-0443">Lipid metabolism</keyword>
<dbReference type="AlphaFoldDB" id="A0AAP0IUT7"/>
<dbReference type="InterPro" id="IPR029058">
    <property type="entry name" value="AB_hydrolase_fold"/>
</dbReference>
<evidence type="ECO:0000256" key="7">
    <source>
        <dbReference type="ARBA" id="ARBA00022963"/>
    </source>
</evidence>